<dbReference type="InterPro" id="IPR028082">
    <property type="entry name" value="Peripla_BP_I"/>
</dbReference>
<reference evidence="2 3" key="1">
    <citation type="submission" date="2024-09" db="EMBL/GenBank/DDBJ databases">
        <title>Floridaenema gen nov. (Aerosakkonemataceae, Aerosakkonematales ord. nov., Cyanobacteria) from benthic tropical and subtropical fresh waters, with the description of four new species.</title>
        <authorList>
            <person name="Moretto J.A."/>
            <person name="Berthold D.E."/>
            <person name="Lefler F.W."/>
            <person name="Huang I.-S."/>
            <person name="Laughinghouse H. IV."/>
        </authorList>
    </citation>
    <scope>NUCLEOTIDE SEQUENCE [LARGE SCALE GENOMIC DNA]</scope>
    <source>
        <strain evidence="2 3">BLCC-F50</strain>
    </source>
</reference>
<dbReference type="Pfam" id="PF13407">
    <property type="entry name" value="Peripla_BP_4"/>
    <property type="match status" value="1"/>
</dbReference>
<sequence length="855" mass="94629">MGINNKELERKKAAEIKDFLNESGDISELENVLISLDESFSIVAAFEDSVQQEYELIKEAKRLDIPVESYRRMFETYQSNSSAKTFNSPLLKPIKFFDQRLGDIVKWCENLSIYSLATVIGQFTLLAAMGAYFLEGPQRQQQAISAARAEIRAQNDVEYSQSRIDAIQSLNQMCESLLGEQLAKANLEGIEINKCYKFDLGQVSLAQWPPQLFKYEGFNLSQSNLAGANLKGANLAGINLEGSNLEGVNLAGANLKGANLKGANLKGANLRMANLEGANLESANLDGSFMSRINLQDANLTRASIVHSGMLWSNLAGAKLIQTNLQNSNLSRANLQGAILYKAKLDGALLRYADLRNGTIMIGADLEGADLKRAKFWSADQLRRAYNWEKAIKDQNWEAKIANSGIDSYKIGFLLPNDASFHKLYQQGIEKFAKEHQNVEVIPLKVADNPQGEAEGIRQLLAQDVDAIVLRPRDPQKSTTAILTAYIAGVVPITIGDCLSSEAKNVVFACYESDSYKMGYDISQYMGNWAKKELPGQAVNIGFVDGADSTRLFPYLQGFLAGIKNTGIRWNYTASTNATTAEEVKTMLRDNPNINVLWGANELRTRLAIQAVKELGLSQKVKVFGIVPLTRDFANQLLNPKEPLQSIVDESHSAEGYQAAAHAIAVIEGKVSRVYQYQSFPYRLFTQSDQKPVKQLLDTTLDLDRNNLKPPLLLKDLPPQIPSQILSSLDFTKALILPAITDKETLVQLQKQLQTEISQTWQTLINSKANSTVTNLTDDLVYRVLVNKNGIVMSYEPLNEVSRSLAATTPLAKLLPEQTNNQPNNTDVQPVAELKVVFSPKGTVEVKWGQTFVPE</sequence>
<dbReference type="EMBL" id="JBHFNR010000188">
    <property type="protein sequence ID" value="MFB2896197.1"/>
    <property type="molecule type" value="Genomic_DNA"/>
</dbReference>
<accession>A0ABV4XWY9</accession>
<dbReference type="Pfam" id="PF00805">
    <property type="entry name" value="Pentapeptide"/>
    <property type="match status" value="4"/>
</dbReference>
<evidence type="ECO:0000313" key="2">
    <source>
        <dbReference type="EMBL" id="MFB2896197.1"/>
    </source>
</evidence>
<dbReference type="InterPro" id="IPR051082">
    <property type="entry name" value="Pentapeptide-BTB/POZ_domain"/>
</dbReference>
<organism evidence="2 3">
    <name type="scientific">Floridaenema flaviceps BLCC-F50</name>
    <dbReference type="NCBI Taxonomy" id="3153642"/>
    <lineage>
        <taxon>Bacteria</taxon>
        <taxon>Bacillati</taxon>
        <taxon>Cyanobacteriota</taxon>
        <taxon>Cyanophyceae</taxon>
        <taxon>Oscillatoriophycideae</taxon>
        <taxon>Aerosakkonematales</taxon>
        <taxon>Aerosakkonemataceae</taxon>
        <taxon>Floridanema</taxon>
        <taxon>Floridanema flaviceps</taxon>
    </lineage>
</organism>
<proteinExistence type="predicted"/>
<dbReference type="Gene3D" id="3.40.50.2300">
    <property type="match status" value="2"/>
</dbReference>
<dbReference type="SUPFAM" id="SSF53822">
    <property type="entry name" value="Periplasmic binding protein-like I"/>
    <property type="match status" value="1"/>
</dbReference>
<comment type="caution">
    <text evidence="2">The sequence shown here is derived from an EMBL/GenBank/DDBJ whole genome shotgun (WGS) entry which is preliminary data.</text>
</comment>
<evidence type="ECO:0000313" key="3">
    <source>
        <dbReference type="Proteomes" id="UP001576784"/>
    </source>
</evidence>
<dbReference type="PANTHER" id="PTHR14136:SF17">
    <property type="entry name" value="BTB_POZ DOMAIN-CONTAINING PROTEIN KCTD9"/>
    <property type="match status" value="1"/>
</dbReference>
<gene>
    <name evidence="2" type="ORF">ACE1CI_25080</name>
</gene>
<dbReference type="RefSeq" id="WP_413265826.1">
    <property type="nucleotide sequence ID" value="NZ_JBHFNR010000188.1"/>
</dbReference>
<protein>
    <submittedName>
        <fullName evidence="2">Pentapeptide repeat-containing protein</fullName>
    </submittedName>
</protein>
<dbReference type="InterPro" id="IPR025997">
    <property type="entry name" value="SBP_2_dom"/>
</dbReference>
<evidence type="ECO:0000259" key="1">
    <source>
        <dbReference type="Pfam" id="PF13407"/>
    </source>
</evidence>
<dbReference type="SUPFAM" id="SSF141571">
    <property type="entry name" value="Pentapeptide repeat-like"/>
    <property type="match status" value="1"/>
</dbReference>
<dbReference type="InterPro" id="IPR001646">
    <property type="entry name" value="5peptide_repeat"/>
</dbReference>
<feature type="domain" description="Periplasmic binding protein" evidence="1">
    <location>
        <begin position="411"/>
        <end position="670"/>
    </location>
</feature>
<dbReference type="Proteomes" id="UP001576784">
    <property type="component" value="Unassembled WGS sequence"/>
</dbReference>
<dbReference type="Gene3D" id="2.160.20.80">
    <property type="entry name" value="E3 ubiquitin-protein ligase SopA"/>
    <property type="match status" value="2"/>
</dbReference>
<keyword evidence="3" id="KW-1185">Reference proteome</keyword>
<dbReference type="PANTHER" id="PTHR14136">
    <property type="entry name" value="BTB_POZ DOMAIN-CONTAINING PROTEIN KCTD9"/>
    <property type="match status" value="1"/>
</dbReference>
<name>A0ABV4XWY9_9CYAN</name>